<proteinExistence type="predicted"/>
<dbReference type="EMBL" id="JACHXK010000001">
    <property type="protein sequence ID" value="MBB3108170.1"/>
    <property type="molecule type" value="Genomic_DNA"/>
</dbReference>
<sequence length="254" mass="30255">MEFDPRLNKPDYEIKRAYEQALDVINRVKNAEKEYMRNMDNSKWVTNLELRKRPEHYALFLKRLSLESRSLFLFLSTQLPYRALAEAIELDKNRLQKYRQKKYVNNPTELIARLAVYYRTTPQLLENEEVDDSLENHQFYNSGYPKINGVIELISVIENDSRNDYWVRGQVLKIGMYEPLFLRIEYQKGNYLFEFANEKGNLAAFQEILIALKERYECYLGFLNNVFPSKKNVAIVCKRNESTFVFHSNFIKLA</sequence>
<evidence type="ECO:0000313" key="2">
    <source>
        <dbReference type="Proteomes" id="UP000570361"/>
    </source>
</evidence>
<dbReference type="RefSeq" id="WP_183595997.1">
    <property type="nucleotide sequence ID" value="NZ_JACHXK010000001.1"/>
</dbReference>
<gene>
    <name evidence="1" type="ORF">FHS18_000198</name>
</gene>
<dbReference type="AlphaFoldDB" id="A0A7W5ASV6"/>
<keyword evidence="2" id="KW-1185">Reference proteome</keyword>
<organism evidence="1 2">
    <name type="scientific">Paenibacillus phyllosphaerae</name>
    <dbReference type="NCBI Taxonomy" id="274593"/>
    <lineage>
        <taxon>Bacteria</taxon>
        <taxon>Bacillati</taxon>
        <taxon>Bacillota</taxon>
        <taxon>Bacilli</taxon>
        <taxon>Bacillales</taxon>
        <taxon>Paenibacillaceae</taxon>
        <taxon>Paenibacillus</taxon>
    </lineage>
</organism>
<comment type="caution">
    <text evidence="1">The sequence shown here is derived from an EMBL/GenBank/DDBJ whole genome shotgun (WGS) entry which is preliminary data.</text>
</comment>
<protein>
    <submittedName>
        <fullName evidence="1">Uncharacterized protein</fullName>
    </submittedName>
</protein>
<reference evidence="1 2" key="1">
    <citation type="submission" date="2020-08" db="EMBL/GenBank/DDBJ databases">
        <title>Genomic Encyclopedia of Type Strains, Phase III (KMG-III): the genomes of soil and plant-associated and newly described type strains.</title>
        <authorList>
            <person name="Whitman W."/>
        </authorList>
    </citation>
    <scope>NUCLEOTIDE SEQUENCE [LARGE SCALE GENOMIC DNA]</scope>
    <source>
        <strain evidence="1 2">CECT 5862</strain>
    </source>
</reference>
<name>A0A7W5ASV6_9BACL</name>
<dbReference type="Proteomes" id="UP000570361">
    <property type="component" value="Unassembled WGS sequence"/>
</dbReference>
<accession>A0A7W5ASV6</accession>
<evidence type="ECO:0000313" key="1">
    <source>
        <dbReference type="EMBL" id="MBB3108170.1"/>
    </source>
</evidence>